<comment type="caution">
    <text evidence="1">The sequence shown here is derived from an EMBL/GenBank/DDBJ whole genome shotgun (WGS) entry which is preliminary data.</text>
</comment>
<sequence length="76" mass="8383">MTNYLIRVAGHLSDELLTAFPLLSAQPQTVLRGELPNQAVLSDVLLRLDELGVQIVEVVYLPEHPGPSIRHGRTLT</sequence>
<accession>A0A7W7HTY2</accession>
<evidence type="ECO:0000313" key="1">
    <source>
        <dbReference type="EMBL" id="MBB4760664.1"/>
    </source>
</evidence>
<dbReference type="AlphaFoldDB" id="A0A7W7HTY2"/>
<dbReference type="EMBL" id="JACHNH010000001">
    <property type="protein sequence ID" value="MBB4760664.1"/>
    <property type="molecule type" value="Genomic_DNA"/>
</dbReference>
<reference evidence="1 2" key="1">
    <citation type="submission" date="2020-08" db="EMBL/GenBank/DDBJ databases">
        <title>Sequencing the genomes of 1000 actinobacteria strains.</title>
        <authorList>
            <person name="Klenk H.-P."/>
        </authorList>
    </citation>
    <scope>NUCLEOTIDE SEQUENCE [LARGE SCALE GENOMIC DNA]</scope>
    <source>
        <strain evidence="1 2">DSM 43149</strain>
    </source>
</reference>
<dbReference type="Proteomes" id="UP000578112">
    <property type="component" value="Unassembled WGS sequence"/>
</dbReference>
<keyword evidence="2" id="KW-1185">Reference proteome</keyword>
<protein>
    <submittedName>
        <fullName evidence="1">Uncharacterized protein</fullName>
    </submittedName>
</protein>
<organism evidence="1 2">
    <name type="scientific">Actinoplanes digitatis</name>
    <dbReference type="NCBI Taxonomy" id="1868"/>
    <lineage>
        <taxon>Bacteria</taxon>
        <taxon>Bacillati</taxon>
        <taxon>Actinomycetota</taxon>
        <taxon>Actinomycetes</taxon>
        <taxon>Micromonosporales</taxon>
        <taxon>Micromonosporaceae</taxon>
        <taxon>Actinoplanes</taxon>
    </lineage>
</organism>
<proteinExistence type="predicted"/>
<dbReference type="RefSeq" id="WP_184990602.1">
    <property type="nucleotide sequence ID" value="NZ_BOMK01000028.1"/>
</dbReference>
<name>A0A7W7HTY2_9ACTN</name>
<evidence type="ECO:0000313" key="2">
    <source>
        <dbReference type="Proteomes" id="UP000578112"/>
    </source>
</evidence>
<gene>
    <name evidence="1" type="ORF">BJ971_001220</name>
</gene>